<dbReference type="Proteomes" id="UP001458880">
    <property type="component" value="Unassembled WGS sequence"/>
</dbReference>
<keyword evidence="3" id="KW-1185">Reference proteome</keyword>
<reference evidence="2 3" key="1">
    <citation type="journal article" date="2024" name="BMC Genomics">
        <title>De novo assembly and annotation of Popillia japonica's genome with initial clues to its potential as an invasive pest.</title>
        <authorList>
            <person name="Cucini C."/>
            <person name="Boschi S."/>
            <person name="Funari R."/>
            <person name="Cardaioli E."/>
            <person name="Iannotti N."/>
            <person name="Marturano G."/>
            <person name="Paoli F."/>
            <person name="Bruttini M."/>
            <person name="Carapelli A."/>
            <person name="Frati F."/>
            <person name="Nardi F."/>
        </authorList>
    </citation>
    <scope>NUCLEOTIDE SEQUENCE [LARGE SCALE GENOMIC DNA]</scope>
    <source>
        <strain evidence="2">DMR45628</strain>
    </source>
</reference>
<organism evidence="2 3">
    <name type="scientific">Popillia japonica</name>
    <name type="common">Japanese beetle</name>
    <dbReference type="NCBI Taxonomy" id="7064"/>
    <lineage>
        <taxon>Eukaryota</taxon>
        <taxon>Metazoa</taxon>
        <taxon>Ecdysozoa</taxon>
        <taxon>Arthropoda</taxon>
        <taxon>Hexapoda</taxon>
        <taxon>Insecta</taxon>
        <taxon>Pterygota</taxon>
        <taxon>Neoptera</taxon>
        <taxon>Endopterygota</taxon>
        <taxon>Coleoptera</taxon>
        <taxon>Polyphaga</taxon>
        <taxon>Scarabaeiformia</taxon>
        <taxon>Scarabaeidae</taxon>
        <taxon>Rutelinae</taxon>
        <taxon>Popillia</taxon>
    </lineage>
</organism>
<protein>
    <recommendedName>
        <fullName evidence="1">Tf2-1-like SH3-like domain-containing protein</fullName>
    </recommendedName>
</protein>
<gene>
    <name evidence="2" type="ORF">QE152_g162</name>
</gene>
<accession>A0AAW1NKT8</accession>
<proteinExistence type="predicted"/>
<dbReference type="Pfam" id="PF24626">
    <property type="entry name" value="SH3_Tf2-1"/>
    <property type="match status" value="1"/>
</dbReference>
<feature type="domain" description="Tf2-1-like SH3-like" evidence="1">
    <location>
        <begin position="58"/>
        <end position="120"/>
    </location>
</feature>
<dbReference type="InterPro" id="IPR056924">
    <property type="entry name" value="SH3_Tf2-1"/>
</dbReference>
<evidence type="ECO:0000259" key="1">
    <source>
        <dbReference type="Pfam" id="PF24626"/>
    </source>
</evidence>
<dbReference type="AlphaFoldDB" id="A0AAW1NKT8"/>
<comment type="caution">
    <text evidence="2">The sequence shown here is derived from an EMBL/GenBank/DDBJ whole genome shotgun (WGS) entry which is preliminary data.</text>
</comment>
<evidence type="ECO:0000313" key="3">
    <source>
        <dbReference type="Proteomes" id="UP001458880"/>
    </source>
</evidence>
<dbReference type="EMBL" id="JASPKY010000001">
    <property type="protein sequence ID" value="KAK9759145.1"/>
    <property type="molecule type" value="Genomic_DNA"/>
</dbReference>
<sequence length="140" mass="16581">MKGERPRRLIEQLIKYPNRTDRLKEEKIILAQERLQKRADRRKNRHDQDIKPVVYNVGDWVLVKNHEYSSALTKEIKKFFHLFTGPYVVLRKMGENAYSLGDPNTREYKTTQNIANLRRYKKPITDPTGDDVKILDGKRG</sequence>
<name>A0AAW1NKT8_POPJA</name>
<evidence type="ECO:0000313" key="2">
    <source>
        <dbReference type="EMBL" id="KAK9759145.1"/>
    </source>
</evidence>